<dbReference type="KEGG" id="dpi:BN4_20060"/>
<dbReference type="eggNOG" id="COG1225">
    <property type="taxonomic scope" value="Bacteria"/>
</dbReference>
<keyword evidence="3" id="KW-1185">Reference proteome</keyword>
<dbReference type="AlphaFoldDB" id="M1WU18"/>
<dbReference type="InterPro" id="IPR036249">
    <property type="entry name" value="Thioredoxin-like_sf"/>
</dbReference>
<evidence type="ECO:0000259" key="1">
    <source>
        <dbReference type="Pfam" id="PF00578"/>
    </source>
</evidence>
<evidence type="ECO:0000313" key="2">
    <source>
        <dbReference type="EMBL" id="CCH50122.1"/>
    </source>
</evidence>
<dbReference type="InterPro" id="IPR000866">
    <property type="entry name" value="AhpC/TSA"/>
</dbReference>
<name>M1WU18_PSEP2</name>
<dbReference type="HOGENOM" id="CLU_2205213_0_0_7"/>
<dbReference type="SUPFAM" id="SSF52833">
    <property type="entry name" value="Thioredoxin-like"/>
    <property type="match status" value="1"/>
</dbReference>
<dbReference type="Proteomes" id="UP000011724">
    <property type="component" value="Chromosome"/>
</dbReference>
<protein>
    <submittedName>
        <fullName evidence="2">Alkyl hydroperoxide reductase/ Thiol specific antioxidant/ Mal allergen</fullName>
    </submittedName>
</protein>
<dbReference type="PATRIC" id="fig|879567.3.peg.3112"/>
<dbReference type="EMBL" id="FO203427">
    <property type="protein sequence ID" value="CCH50122.1"/>
    <property type="molecule type" value="Genomic_DNA"/>
</dbReference>
<dbReference type="GO" id="GO:0016491">
    <property type="term" value="F:oxidoreductase activity"/>
    <property type="evidence" value="ECO:0007669"/>
    <property type="project" value="InterPro"/>
</dbReference>
<sequence length="118" mass="12805">MPEIHELGASLAAISPETEDNSLSTAEKNALTFDVLHDDGNVVATSFGLVFTVGEELKAIYKGFGIDLEKSNGDASYTLPIPATYVIRQDGTVAYHFAEVDYTKRLDPTEVVQALKKL</sequence>
<evidence type="ECO:0000313" key="3">
    <source>
        <dbReference type="Proteomes" id="UP000011724"/>
    </source>
</evidence>
<gene>
    <name evidence="2" type="ordered locus">BN4_20060</name>
</gene>
<dbReference type="STRING" id="1322246.BN4_20060"/>
<reference evidence="3" key="2">
    <citation type="journal article" date="2013" name="Stand. Genomic Sci.">
        <title>Complete genome sequence of Desulfocapsa sulfexigens, a marine deltaproteobacterium specialized in disproportionating inorganic sulfur compounds.</title>
        <authorList>
            <person name="Finster K.W."/>
            <person name="Kjeldsen K.U."/>
            <person name="Kube M."/>
            <person name="Reinhardt R."/>
            <person name="Mussmann M."/>
            <person name="Amann R."/>
            <person name="Schreiber L."/>
        </authorList>
    </citation>
    <scope>NUCLEOTIDE SEQUENCE [LARGE SCALE GENOMIC DNA]</scope>
    <source>
        <strain evidence="3">DSM 10523 / SB164P1</strain>
    </source>
</reference>
<proteinExistence type="predicted"/>
<dbReference type="Gene3D" id="3.40.30.10">
    <property type="entry name" value="Glutaredoxin"/>
    <property type="match status" value="1"/>
</dbReference>
<reference evidence="2 3" key="1">
    <citation type="journal article" date="2013" name="PLoS ONE">
        <title>The first genomic and proteomic characterization of a deep-sea sulfate reducer: insights into the piezophilic lifestyle of Desulfovibrio piezophilus.</title>
        <authorList>
            <person name="Pradel N."/>
            <person name="Ji B."/>
            <person name="Gimenez G."/>
            <person name="Talla E."/>
            <person name="Lenoble P."/>
            <person name="Garel M."/>
            <person name="Tamburini C."/>
            <person name="Fourquet P."/>
            <person name="Lebrun R."/>
            <person name="Bertin P."/>
            <person name="Denis Y."/>
            <person name="Pophillat M."/>
            <person name="Barbe V."/>
            <person name="Ollivier B."/>
            <person name="Dolla A."/>
        </authorList>
    </citation>
    <scope>NUCLEOTIDE SEQUENCE [LARGE SCALE GENOMIC DNA]</scope>
    <source>
        <strain evidence="3">DSM 10523 / SB164P1</strain>
    </source>
</reference>
<accession>M1WU18</accession>
<dbReference type="GO" id="GO:0016209">
    <property type="term" value="F:antioxidant activity"/>
    <property type="evidence" value="ECO:0007669"/>
    <property type="project" value="InterPro"/>
</dbReference>
<organism evidence="2 3">
    <name type="scientific">Pseudodesulfovibrio piezophilus (strain DSM 21447 / JCM 15486 / C1TLV30)</name>
    <name type="common">Desulfovibrio piezophilus</name>
    <dbReference type="NCBI Taxonomy" id="1322246"/>
    <lineage>
        <taxon>Bacteria</taxon>
        <taxon>Pseudomonadati</taxon>
        <taxon>Thermodesulfobacteriota</taxon>
        <taxon>Desulfovibrionia</taxon>
        <taxon>Desulfovibrionales</taxon>
        <taxon>Desulfovibrionaceae</taxon>
    </lineage>
</organism>
<dbReference type="Pfam" id="PF00578">
    <property type="entry name" value="AhpC-TSA"/>
    <property type="match status" value="1"/>
</dbReference>
<feature type="domain" description="Alkyl hydroperoxide reductase subunit C/ Thiol specific antioxidant" evidence="1">
    <location>
        <begin position="2"/>
        <end position="95"/>
    </location>
</feature>